<protein>
    <submittedName>
        <fullName evidence="2">DUF4185 domain-containing protein</fullName>
    </submittedName>
</protein>
<dbReference type="EMBL" id="VYQF01000009">
    <property type="protein sequence ID" value="KAA9036089.1"/>
    <property type="molecule type" value="Genomic_DNA"/>
</dbReference>
<reference evidence="2 3" key="1">
    <citation type="submission" date="2019-09" db="EMBL/GenBank/DDBJ databases">
        <title>Draft genome sequence of Ginsengibacter sp. BR5-29.</title>
        <authorList>
            <person name="Im W.-T."/>
        </authorList>
    </citation>
    <scope>NUCLEOTIDE SEQUENCE [LARGE SCALE GENOMIC DNA]</scope>
    <source>
        <strain evidence="2 3">BR5-29</strain>
    </source>
</reference>
<dbReference type="InterPro" id="IPR008979">
    <property type="entry name" value="Galactose-bd-like_sf"/>
</dbReference>
<sequence length="592" mass="66325">MEIQSKQNNGKLIVLFILLIILCQNNLTAQQRDISYVPKPWLARVWVPEIPNDCPFKRSNDFSAIAFLGNHVSYTDADTWYPSWAIDGNMYSGFADGEIGLESTHSSGGVKANTGNAKIEGDDPMHLKISSLGLQYASALPYQGRYPCANLVYNGIWYYGTYGIDFDPNPDNKKYSWAICGPLPGFRISKDYGKTWIPCPYTLDNPLFPESGKNGNFVKMGTPHFVDFGQNLENSPDGYAYLVGHGGANDDPYPRVANNSWIAGDAVYMARVKPSPETINSLDSYEFFAGNDKNGNPVWSHNILDIKPVMEWMHHMGCTNITYDKPLHKYLMCVTDGWPGIENMNSYILESDNVTGPYKLITYMKDFGSQGYFMTIPSKFIARDGKTFWLSYSANFSQDYFGDITKANPVGSRYAWNLQQVQMVDNKQEQALLMKMKTGEPDPIKSDKNIGLRANVVVSSALRDARPMTELHQYFGEGAVDGVVDPESKNKLNEWVSDGETNTAFIRLNWKEPQKISKIWLFDRPDLKNQITSGMLVFSDGSTINVSALPNNGNVTKEITFPEKKATWLAFIIKSVSKTTTNVGLAEIAVFK</sequence>
<organism evidence="2 3">
    <name type="scientific">Ginsengibacter hankyongi</name>
    <dbReference type="NCBI Taxonomy" id="2607284"/>
    <lineage>
        <taxon>Bacteria</taxon>
        <taxon>Pseudomonadati</taxon>
        <taxon>Bacteroidota</taxon>
        <taxon>Chitinophagia</taxon>
        <taxon>Chitinophagales</taxon>
        <taxon>Chitinophagaceae</taxon>
        <taxon>Ginsengibacter</taxon>
    </lineage>
</organism>
<feature type="domain" description="DUF7402" evidence="1">
    <location>
        <begin position="452"/>
        <end position="591"/>
    </location>
</feature>
<evidence type="ECO:0000259" key="1">
    <source>
        <dbReference type="Pfam" id="PF24135"/>
    </source>
</evidence>
<evidence type="ECO:0000313" key="2">
    <source>
        <dbReference type="EMBL" id="KAA9036089.1"/>
    </source>
</evidence>
<dbReference type="Pfam" id="PF24135">
    <property type="entry name" value="DUF7402"/>
    <property type="match status" value="1"/>
</dbReference>
<dbReference type="Gene3D" id="2.60.120.260">
    <property type="entry name" value="Galactose-binding domain-like"/>
    <property type="match status" value="1"/>
</dbReference>
<gene>
    <name evidence="2" type="ORF">FW778_19550</name>
</gene>
<dbReference type="Proteomes" id="UP000326903">
    <property type="component" value="Unassembled WGS sequence"/>
</dbReference>
<evidence type="ECO:0000313" key="3">
    <source>
        <dbReference type="Proteomes" id="UP000326903"/>
    </source>
</evidence>
<proteinExistence type="predicted"/>
<dbReference type="SUPFAM" id="SSF49785">
    <property type="entry name" value="Galactose-binding domain-like"/>
    <property type="match status" value="1"/>
</dbReference>
<dbReference type="AlphaFoldDB" id="A0A5J5IBD1"/>
<accession>A0A5J5IBD1</accession>
<dbReference type="InterPro" id="IPR055826">
    <property type="entry name" value="DUF7402"/>
</dbReference>
<keyword evidence="3" id="KW-1185">Reference proteome</keyword>
<name>A0A5J5IBD1_9BACT</name>
<comment type="caution">
    <text evidence="2">The sequence shown here is derived from an EMBL/GenBank/DDBJ whole genome shotgun (WGS) entry which is preliminary data.</text>
</comment>
<dbReference type="RefSeq" id="WP_150416556.1">
    <property type="nucleotide sequence ID" value="NZ_VYQF01000009.1"/>
</dbReference>